<feature type="domain" description="ZP-N" evidence="6">
    <location>
        <begin position="30"/>
        <end position="115"/>
    </location>
</feature>
<dbReference type="InterPro" id="IPR033222">
    <property type="entry name" value="PLAC1_fam"/>
</dbReference>
<dbReference type="GO" id="GO:0005576">
    <property type="term" value="C:extracellular region"/>
    <property type="evidence" value="ECO:0007669"/>
    <property type="project" value="UniProtKB-SubCell"/>
</dbReference>
<dbReference type="InterPro" id="IPR055356">
    <property type="entry name" value="ZP-N"/>
</dbReference>
<evidence type="ECO:0000259" key="6">
    <source>
        <dbReference type="Pfam" id="PF23344"/>
    </source>
</evidence>
<reference evidence="8" key="1">
    <citation type="submission" date="2025-08" db="UniProtKB">
        <authorList>
            <consortium name="RefSeq"/>
        </authorList>
    </citation>
    <scope>IDENTIFICATION</scope>
</reference>
<dbReference type="AlphaFoldDB" id="A0A2Y9DRH9"/>
<organism evidence="7 8">
    <name type="scientific">Trichechus manatus latirostris</name>
    <name type="common">Florida manatee</name>
    <dbReference type="NCBI Taxonomy" id="127582"/>
    <lineage>
        <taxon>Eukaryota</taxon>
        <taxon>Metazoa</taxon>
        <taxon>Chordata</taxon>
        <taxon>Craniata</taxon>
        <taxon>Vertebrata</taxon>
        <taxon>Euteleostomi</taxon>
        <taxon>Mammalia</taxon>
        <taxon>Eutheria</taxon>
        <taxon>Afrotheria</taxon>
        <taxon>Sirenia</taxon>
        <taxon>Trichechidae</taxon>
        <taxon>Trichechus</taxon>
    </lineage>
</organism>
<feature type="chain" id="PRO_5015991908" evidence="5">
    <location>
        <begin position="22"/>
        <end position="212"/>
    </location>
</feature>
<dbReference type="PANTHER" id="PTHR14380:SF2">
    <property type="entry name" value="PLACENTA-SPECIFIC PROTEIN 1"/>
    <property type="match status" value="1"/>
</dbReference>
<dbReference type="KEGG" id="tmu:101359635"/>
<keyword evidence="3" id="KW-0964">Secreted</keyword>
<dbReference type="STRING" id="127582.A0A2Y9DRH9"/>
<evidence type="ECO:0000256" key="4">
    <source>
        <dbReference type="ARBA" id="ARBA00022729"/>
    </source>
</evidence>
<dbReference type="FunCoup" id="A0A2Y9DRH9">
    <property type="interactions" value="23"/>
</dbReference>
<dbReference type="Gene3D" id="2.60.40.3210">
    <property type="entry name" value="Zona pellucida, ZP-N domain"/>
    <property type="match status" value="1"/>
</dbReference>
<name>A0A2Y9DRH9_TRIMA</name>
<dbReference type="Pfam" id="PF23344">
    <property type="entry name" value="ZP-N"/>
    <property type="match status" value="1"/>
</dbReference>
<evidence type="ECO:0000313" key="7">
    <source>
        <dbReference type="Proteomes" id="UP000248480"/>
    </source>
</evidence>
<dbReference type="OrthoDB" id="9830918at2759"/>
<comment type="subcellular location">
    <subcellularLocation>
        <location evidence="1">Secreted</location>
    </subcellularLocation>
</comment>
<dbReference type="PANTHER" id="PTHR14380">
    <property type="entry name" value="PLACENTA-SPECIFIC PROTEIN 1"/>
    <property type="match status" value="1"/>
</dbReference>
<evidence type="ECO:0000256" key="1">
    <source>
        <dbReference type="ARBA" id="ARBA00004613"/>
    </source>
</evidence>
<dbReference type="Proteomes" id="UP000248480">
    <property type="component" value="Unplaced"/>
</dbReference>
<evidence type="ECO:0000256" key="2">
    <source>
        <dbReference type="ARBA" id="ARBA00010071"/>
    </source>
</evidence>
<evidence type="ECO:0000256" key="3">
    <source>
        <dbReference type="ARBA" id="ARBA00022525"/>
    </source>
</evidence>
<accession>A0A2Y9DRH9</accession>
<dbReference type="CTD" id="10761"/>
<sequence length="212" mass="23592">MKVFKLIGGMVLLTFVFPSRSGQNPVTVLCSIDWFMVTVHPFMLNNDVYVHFSELHLGQGCPANHIQPYAYQFTYRVTECGIRAKVVSQDMVIYSTEIHYASKGTPLTYVIPLSCTAPQNSPWLTTPCPVGLASGSGATTQDDETSYEVFELSQSSQRPICDCPPCVFSEEEGTQSARHQAEAQAARPEQSPYFVDLSEDWCLRSDNLIDSM</sequence>
<dbReference type="GeneID" id="101359635"/>
<dbReference type="InParanoid" id="A0A2Y9DRH9"/>
<protein>
    <submittedName>
        <fullName evidence="8">Placenta-specific protein 1</fullName>
    </submittedName>
</protein>
<evidence type="ECO:0000313" key="8">
    <source>
        <dbReference type="RefSeq" id="XP_004379699.1"/>
    </source>
</evidence>
<comment type="similarity">
    <text evidence="2">Belongs to the PLAC1 family.</text>
</comment>
<evidence type="ECO:0000256" key="5">
    <source>
        <dbReference type="SAM" id="SignalP"/>
    </source>
</evidence>
<keyword evidence="4 5" id="KW-0732">Signal</keyword>
<proteinExistence type="inferred from homology"/>
<feature type="signal peptide" evidence="5">
    <location>
        <begin position="1"/>
        <end position="21"/>
    </location>
</feature>
<keyword evidence="7" id="KW-1185">Reference proteome</keyword>
<gene>
    <name evidence="8" type="primary">PLAC1</name>
</gene>
<dbReference type="RefSeq" id="XP_004379699.1">
    <property type="nucleotide sequence ID" value="XM_004379642.2"/>
</dbReference>